<proteinExistence type="predicted"/>
<dbReference type="AlphaFoldDB" id="A0A4Z0H968"/>
<evidence type="ECO:0000313" key="2">
    <source>
        <dbReference type="Proteomes" id="UP000297948"/>
    </source>
</evidence>
<dbReference type="OrthoDB" id="4312411at2"/>
<evidence type="ECO:0000313" key="1">
    <source>
        <dbReference type="EMBL" id="TGB08905.1"/>
    </source>
</evidence>
<dbReference type="EMBL" id="SRID01000114">
    <property type="protein sequence ID" value="TGB08905.1"/>
    <property type="molecule type" value="Genomic_DNA"/>
</dbReference>
<protein>
    <recommendedName>
        <fullName evidence="3">Lipoprotein</fullName>
    </recommendedName>
</protein>
<name>A0A4Z0H968_9ACTN</name>
<comment type="caution">
    <text evidence="1">The sequence shown here is derived from an EMBL/GenBank/DDBJ whole genome shotgun (WGS) entry which is preliminary data.</text>
</comment>
<sequence length="235" mass="24389">MGAMCVGLTAVLTGCGGGGEDPDANTNGVGKLPARTIESKAAKAARGADTVHLTGTLVSKGSSYKLDMRLSDKGGVGEVATKDSRFELLRVGKELYLKADADFWTRKEGSESDQAAARKLDGKYVKVPAGDPSYQQLGGFTEKDVLLDGVLGLHGALSTGDRGKIAGVRTIRVLAAEGSGGSLDVSLEGTPYPLRLKRAGGAGTILLADWNKTFPLAAPGKEETVDYGQQIPAHE</sequence>
<gene>
    <name evidence="1" type="ORF">E4099_14605</name>
</gene>
<dbReference type="RefSeq" id="WP_135339481.1">
    <property type="nucleotide sequence ID" value="NZ_JBHLTX010000026.1"/>
</dbReference>
<evidence type="ECO:0008006" key="3">
    <source>
        <dbReference type="Google" id="ProtNLM"/>
    </source>
</evidence>
<accession>A0A4Z0H968</accession>
<organism evidence="1 2">
    <name type="scientific">Streptomyces palmae</name>
    <dbReference type="NCBI Taxonomy" id="1701085"/>
    <lineage>
        <taxon>Bacteria</taxon>
        <taxon>Bacillati</taxon>
        <taxon>Actinomycetota</taxon>
        <taxon>Actinomycetes</taxon>
        <taxon>Kitasatosporales</taxon>
        <taxon>Streptomycetaceae</taxon>
        <taxon>Streptomyces</taxon>
    </lineage>
</organism>
<dbReference type="Proteomes" id="UP000297948">
    <property type="component" value="Unassembled WGS sequence"/>
</dbReference>
<reference evidence="1 2" key="1">
    <citation type="submission" date="2019-03" db="EMBL/GenBank/DDBJ databases">
        <authorList>
            <person name="Gonzalez-Pimentel J.L."/>
        </authorList>
    </citation>
    <scope>NUCLEOTIDE SEQUENCE [LARGE SCALE GENOMIC DNA]</scope>
    <source>
        <strain evidence="1 2">JCM 31289</strain>
    </source>
</reference>
<keyword evidence="2" id="KW-1185">Reference proteome</keyword>